<gene>
    <name evidence="2" type="ORF">HYQ45_018940</name>
</gene>
<feature type="compositionally biased region" description="Polar residues" evidence="1">
    <location>
        <begin position="104"/>
        <end position="113"/>
    </location>
</feature>
<evidence type="ECO:0000313" key="2">
    <source>
        <dbReference type="EMBL" id="KAG7130828.1"/>
    </source>
</evidence>
<name>A0A8I2ZI63_VERLO</name>
<accession>A0A8I2ZI63</accession>
<dbReference type="AlphaFoldDB" id="A0A8I2ZI63"/>
<evidence type="ECO:0000313" key="3">
    <source>
        <dbReference type="Proteomes" id="UP000689129"/>
    </source>
</evidence>
<protein>
    <submittedName>
        <fullName evidence="2">Uncharacterized protein</fullName>
    </submittedName>
</protein>
<evidence type="ECO:0000256" key="1">
    <source>
        <dbReference type="SAM" id="MobiDB-lite"/>
    </source>
</evidence>
<dbReference type="Proteomes" id="UP000689129">
    <property type="component" value="Unassembled WGS sequence"/>
</dbReference>
<dbReference type="EMBL" id="JAEMWZ010000221">
    <property type="protein sequence ID" value="KAG7130828.1"/>
    <property type="molecule type" value="Genomic_DNA"/>
</dbReference>
<feature type="region of interest" description="Disordered" evidence="1">
    <location>
        <begin position="68"/>
        <end position="144"/>
    </location>
</feature>
<dbReference type="OrthoDB" id="3941683at2759"/>
<organism evidence="2 3">
    <name type="scientific">Verticillium longisporum</name>
    <name type="common">Verticillium dahliae var. longisporum</name>
    <dbReference type="NCBI Taxonomy" id="100787"/>
    <lineage>
        <taxon>Eukaryota</taxon>
        <taxon>Fungi</taxon>
        <taxon>Dikarya</taxon>
        <taxon>Ascomycota</taxon>
        <taxon>Pezizomycotina</taxon>
        <taxon>Sordariomycetes</taxon>
        <taxon>Hypocreomycetidae</taxon>
        <taxon>Glomerellales</taxon>
        <taxon>Plectosphaerellaceae</taxon>
        <taxon>Verticillium</taxon>
    </lineage>
</organism>
<reference evidence="2" key="1">
    <citation type="journal article" date="2021" name="Mol. Plant Pathol.">
        <title>A 20-kb lineage-specific genomic region tames virulence in pathogenic amphidiploid Verticillium longisporum.</title>
        <authorList>
            <person name="Harting R."/>
            <person name="Starke J."/>
            <person name="Kusch H."/>
            <person name="Poggeler S."/>
            <person name="Maurus I."/>
            <person name="Schluter R."/>
            <person name="Landesfeind M."/>
            <person name="Bulla I."/>
            <person name="Nowrousian M."/>
            <person name="de Jonge R."/>
            <person name="Stahlhut G."/>
            <person name="Hoff K.J."/>
            <person name="Asshauer K.P."/>
            <person name="Thurmer A."/>
            <person name="Stanke M."/>
            <person name="Daniel R."/>
            <person name="Morgenstern B."/>
            <person name="Thomma B.P.H.J."/>
            <person name="Kronstad J.W."/>
            <person name="Braus-Stromeyer S.A."/>
            <person name="Braus G.H."/>
        </authorList>
    </citation>
    <scope>NUCLEOTIDE SEQUENCE</scope>
    <source>
        <strain evidence="2">Vl32</strain>
    </source>
</reference>
<feature type="compositionally biased region" description="Low complexity" evidence="1">
    <location>
        <begin position="68"/>
        <end position="84"/>
    </location>
</feature>
<comment type="caution">
    <text evidence="2">The sequence shown here is derived from an EMBL/GenBank/DDBJ whole genome shotgun (WGS) entry which is preliminary data.</text>
</comment>
<sequence>MLHGYHYYILAAASLVGNINALPLNINLGAYSPALVVGDGEISFGGKSDVNSLMNVLEGAAVNAAAGVASGQQPPPAQAAAVQQTSDKPQPVIINPAPTAKGQPLTSDQQEQIASFLGIDGKQIDPRAGPAAAGKTGGKTAKRDLSGFDRALRYAEAALVKGPKVQLGTGAEGSGVGIIVDNNQQAAARPGRGTEEGAAAGGGGAAEGVVVAPASLKEKRGVEARQWQQQPRRRAKVTTMYVRSGIPAGLLSSSPEVVARSIAADIAGNVVGGATVKREVAARDGTFDSVNLNVPGEGVTMTFVETADEEAEEPLDGEAQYAHEWSVALIIHCVYIGTMFKQQVYDLGRHGILAKEVKSASTTVCSDFDRGAILE</sequence>
<proteinExistence type="predicted"/>